<dbReference type="AlphaFoldDB" id="H7EKB2"/>
<evidence type="ECO:0000313" key="1">
    <source>
        <dbReference type="EMBL" id="EIC01999.1"/>
    </source>
</evidence>
<name>H7EKB2_9SPIR</name>
<accession>H7EKB2</accession>
<organism evidence="1 2">
    <name type="scientific">Treponema saccharophilum DSM 2985</name>
    <dbReference type="NCBI Taxonomy" id="907348"/>
    <lineage>
        <taxon>Bacteria</taxon>
        <taxon>Pseudomonadati</taxon>
        <taxon>Spirochaetota</taxon>
        <taxon>Spirochaetia</taxon>
        <taxon>Spirochaetales</taxon>
        <taxon>Treponemataceae</taxon>
        <taxon>Treponema</taxon>
    </lineage>
</organism>
<protein>
    <submittedName>
        <fullName evidence="1">Uncharacterized protein</fullName>
    </submittedName>
</protein>
<sequence length="207" mass="22436">MRLRVFFRSKFGFIGASVRRCAEAHLPCPGGRLRGFFCSKFGLVGESGRRRAEARLPCPGGRLRGFFFCSKFGLVGESAPSVPGRAVAGIFFAPSSASSEQAGAGAQKRAFRAREGGCEDFFSLQVRLGRRKGRRCAEARLPCMGGRLRGFFFAPSSAWSEQACAGAQKRAFRARAGGCGAVFRYTACTEGFVIPNLIRNICLRMHG</sequence>
<evidence type="ECO:0000313" key="2">
    <source>
        <dbReference type="Proteomes" id="UP000003571"/>
    </source>
</evidence>
<keyword evidence="2" id="KW-1185">Reference proteome</keyword>
<dbReference type="EMBL" id="AGRW01000044">
    <property type="protein sequence ID" value="EIC01999.1"/>
    <property type="molecule type" value="Genomic_DNA"/>
</dbReference>
<dbReference type="Proteomes" id="UP000003571">
    <property type="component" value="Unassembled WGS sequence"/>
</dbReference>
<reference evidence="1 2" key="1">
    <citation type="submission" date="2011-09" db="EMBL/GenBank/DDBJ databases">
        <title>The draft genome of Treponema saccharophilum DSM 2985.</title>
        <authorList>
            <consortium name="US DOE Joint Genome Institute (JGI-PGF)"/>
            <person name="Lucas S."/>
            <person name="Copeland A."/>
            <person name="Lapidus A."/>
            <person name="Glavina del Rio T."/>
            <person name="Dalin E."/>
            <person name="Tice H."/>
            <person name="Bruce D."/>
            <person name="Goodwin L."/>
            <person name="Pitluck S."/>
            <person name="Peters L."/>
            <person name="Kyrpides N."/>
            <person name="Mavromatis K."/>
            <person name="Ivanova N."/>
            <person name="Markowitz V."/>
            <person name="Cheng J.-F."/>
            <person name="Hugenholtz P."/>
            <person name="Woyke T."/>
            <person name="Wu D."/>
            <person name="Gronow S."/>
            <person name="Wellnitz S."/>
            <person name="Brambilla E."/>
            <person name="Klenk H.-P."/>
            <person name="Eisen J.A."/>
        </authorList>
    </citation>
    <scope>NUCLEOTIDE SEQUENCE [LARGE SCALE GENOMIC DNA]</scope>
    <source>
        <strain evidence="1 2">DSM 2985</strain>
    </source>
</reference>
<gene>
    <name evidence="1" type="ORF">TresaDRAFT_1751</name>
</gene>
<dbReference type="STRING" id="907348.TresaDRAFT_1751"/>
<comment type="caution">
    <text evidence="1">The sequence shown here is derived from an EMBL/GenBank/DDBJ whole genome shotgun (WGS) entry which is preliminary data.</text>
</comment>
<proteinExistence type="predicted"/>